<proteinExistence type="predicted"/>
<keyword evidence="1" id="KW-1133">Transmembrane helix</keyword>
<keyword evidence="1" id="KW-0472">Membrane</keyword>
<dbReference type="AlphaFoldDB" id="A0A9P5TZS7"/>
<comment type="caution">
    <text evidence="2">The sequence shown here is derived from an EMBL/GenBank/DDBJ whole genome shotgun (WGS) entry which is preliminary data.</text>
</comment>
<protein>
    <submittedName>
        <fullName evidence="2">Uncharacterized protein</fullName>
    </submittedName>
</protein>
<gene>
    <name evidence="2" type="ORF">BDP27DRAFT_1492484</name>
</gene>
<keyword evidence="1" id="KW-0812">Transmembrane</keyword>
<dbReference type="Proteomes" id="UP000772434">
    <property type="component" value="Unassembled WGS sequence"/>
</dbReference>
<keyword evidence="3" id="KW-1185">Reference proteome</keyword>
<evidence type="ECO:0000313" key="2">
    <source>
        <dbReference type="EMBL" id="KAF9060589.1"/>
    </source>
</evidence>
<accession>A0A9P5TZS7</accession>
<sequence length="209" mass="23000">MIRIQELKKLTNQTQNARAEMYSICGSRRKFRNEVASLPATGSGKGVALKVMEVDKRKPTAIGEVGSILFAFLLSTTTFGTTHLAYLNARLSRAACRSREARRSEAEAIGKVLALGCLIQILKNCRSCTIQILLNGVRRGKSRGKRGYGHPRKRNGPKNSLVMLVAGGWGRDWEALDGRDLVEYAVRRESAARIEKRDAGDKSVLSGPK</sequence>
<name>A0A9P5TZS7_9AGAR</name>
<reference evidence="2" key="1">
    <citation type="submission" date="2020-11" db="EMBL/GenBank/DDBJ databases">
        <authorList>
            <consortium name="DOE Joint Genome Institute"/>
            <person name="Ahrendt S."/>
            <person name="Riley R."/>
            <person name="Andreopoulos W."/>
            <person name="Labutti K."/>
            <person name="Pangilinan J."/>
            <person name="Ruiz-Duenas F.J."/>
            <person name="Barrasa J.M."/>
            <person name="Sanchez-Garcia M."/>
            <person name="Camarero S."/>
            <person name="Miyauchi S."/>
            <person name="Serrano A."/>
            <person name="Linde D."/>
            <person name="Babiker R."/>
            <person name="Drula E."/>
            <person name="Ayuso-Fernandez I."/>
            <person name="Pacheco R."/>
            <person name="Padilla G."/>
            <person name="Ferreira P."/>
            <person name="Barriuso J."/>
            <person name="Kellner H."/>
            <person name="Castanera R."/>
            <person name="Alfaro M."/>
            <person name="Ramirez L."/>
            <person name="Pisabarro A.G."/>
            <person name="Kuo A."/>
            <person name="Tritt A."/>
            <person name="Lipzen A."/>
            <person name="He G."/>
            <person name="Yan M."/>
            <person name="Ng V."/>
            <person name="Cullen D."/>
            <person name="Martin F."/>
            <person name="Rosso M.-N."/>
            <person name="Henrissat B."/>
            <person name="Hibbett D."/>
            <person name="Martinez A.T."/>
            <person name="Grigoriev I.V."/>
        </authorList>
    </citation>
    <scope>NUCLEOTIDE SEQUENCE</scope>
    <source>
        <strain evidence="2">AH 40177</strain>
    </source>
</reference>
<evidence type="ECO:0000313" key="3">
    <source>
        <dbReference type="Proteomes" id="UP000772434"/>
    </source>
</evidence>
<evidence type="ECO:0000256" key="1">
    <source>
        <dbReference type="SAM" id="Phobius"/>
    </source>
</evidence>
<dbReference type="EMBL" id="JADNRY010000236">
    <property type="protein sequence ID" value="KAF9060589.1"/>
    <property type="molecule type" value="Genomic_DNA"/>
</dbReference>
<feature type="transmembrane region" description="Helical" evidence="1">
    <location>
        <begin position="65"/>
        <end position="87"/>
    </location>
</feature>
<organism evidence="2 3">
    <name type="scientific">Rhodocollybia butyracea</name>
    <dbReference type="NCBI Taxonomy" id="206335"/>
    <lineage>
        <taxon>Eukaryota</taxon>
        <taxon>Fungi</taxon>
        <taxon>Dikarya</taxon>
        <taxon>Basidiomycota</taxon>
        <taxon>Agaricomycotina</taxon>
        <taxon>Agaricomycetes</taxon>
        <taxon>Agaricomycetidae</taxon>
        <taxon>Agaricales</taxon>
        <taxon>Marasmiineae</taxon>
        <taxon>Omphalotaceae</taxon>
        <taxon>Rhodocollybia</taxon>
    </lineage>
</organism>